<feature type="domain" description="SHSP" evidence="3">
    <location>
        <begin position="24"/>
        <end position="137"/>
    </location>
</feature>
<proteinExistence type="inferred from homology"/>
<organism evidence="4 5">
    <name type="scientific">Deinococcus radiophilus</name>
    <dbReference type="NCBI Taxonomy" id="32062"/>
    <lineage>
        <taxon>Bacteria</taxon>
        <taxon>Thermotogati</taxon>
        <taxon>Deinococcota</taxon>
        <taxon>Deinococci</taxon>
        <taxon>Deinococcales</taxon>
        <taxon>Deinococcaceae</taxon>
        <taxon>Deinococcus</taxon>
    </lineage>
</organism>
<comment type="similarity">
    <text evidence="1 2">Belongs to the small heat shock protein (HSP20) family.</text>
</comment>
<name>A0A3S0JNQ7_9DEIO</name>
<evidence type="ECO:0000256" key="2">
    <source>
        <dbReference type="RuleBase" id="RU003616"/>
    </source>
</evidence>
<evidence type="ECO:0000313" key="4">
    <source>
        <dbReference type="EMBL" id="RTR25812.1"/>
    </source>
</evidence>
<dbReference type="EMBL" id="RXPE01000021">
    <property type="protein sequence ID" value="RTR25812.1"/>
    <property type="molecule type" value="Genomic_DNA"/>
</dbReference>
<accession>A0A3S0JNQ7</accession>
<keyword evidence="5" id="KW-1185">Reference proteome</keyword>
<dbReference type="Proteomes" id="UP000277766">
    <property type="component" value="Unassembled WGS sequence"/>
</dbReference>
<evidence type="ECO:0000259" key="3">
    <source>
        <dbReference type="PROSITE" id="PS01031"/>
    </source>
</evidence>
<dbReference type="AlphaFoldDB" id="A0A3S0JNQ7"/>
<reference evidence="4 5" key="1">
    <citation type="submission" date="2018-12" db="EMBL/GenBank/DDBJ databases">
        <title>Deinococcus radiophilus ATCC 27603 genome sequencing and assembly.</title>
        <authorList>
            <person name="Maclea K.S."/>
            <person name="Maynard C.R."/>
        </authorList>
    </citation>
    <scope>NUCLEOTIDE SEQUENCE [LARGE SCALE GENOMIC DNA]</scope>
    <source>
        <strain evidence="4 5">ATCC 27603</strain>
    </source>
</reference>
<comment type="caution">
    <text evidence="4">The sequence shown here is derived from an EMBL/GenBank/DDBJ whole genome shotgun (WGS) entry which is preliminary data.</text>
</comment>
<evidence type="ECO:0000256" key="1">
    <source>
        <dbReference type="PROSITE-ProRule" id="PRU00285"/>
    </source>
</evidence>
<evidence type="ECO:0000313" key="5">
    <source>
        <dbReference type="Proteomes" id="UP000277766"/>
    </source>
</evidence>
<dbReference type="CDD" id="cd06464">
    <property type="entry name" value="ACD_sHsps-like"/>
    <property type="match status" value="1"/>
</dbReference>
<dbReference type="Pfam" id="PF00011">
    <property type="entry name" value="HSP20"/>
    <property type="match status" value="1"/>
</dbReference>
<dbReference type="PROSITE" id="PS01031">
    <property type="entry name" value="SHSP"/>
    <property type="match status" value="1"/>
</dbReference>
<dbReference type="OrthoDB" id="67530at2"/>
<dbReference type="SUPFAM" id="SSF49764">
    <property type="entry name" value="HSP20-like chaperones"/>
    <property type="match status" value="1"/>
</dbReference>
<sequence>MKESTLARLQQLMTVREEAEALSQGEARGFVPLADWLDEGSTLTLLLDVPAVEPGTLEMQEDGGVLTVAGERASLPPEAGRLLLSERRAGRFSRTLAFPEAVVPGSGEASLQAGVLRVQFRKQHPTIDATYRELDDQDLQGETP</sequence>
<dbReference type="InterPro" id="IPR002068">
    <property type="entry name" value="A-crystallin/Hsp20_dom"/>
</dbReference>
<dbReference type="Gene3D" id="2.60.40.790">
    <property type="match status" value="1"/>
</dbReference>
<gene>
    <name evidence="4" type="ORF">EJ104_09675</name>
</gene>
<dbReference type="RefSeq" id="WP_126352526.1">
    <property type="nucleotide sequence ID" value="NZ_CP086380.1"/>
</dbReference>
<dbReference type="InterPro" id="IPR008978">
    <property type="entry name" value="HSP20-like_chaperone"/>
</dbReference>
<protein>
    <submittedName>
        <fullName evidence="4">Hsp20/alpha crystallin family protein</fullName>
    </submittedName>
</protein>